<sequence length="62" mass="7235">MTLARMWIAQDKRIAQQFFQGNSLVGQQRMPCRHRDHERIAPGWHGDDAIAYLIRLCKSNVV</sequence>
<keyword evidence="2" id="KW-1185">Reference proteome</keyword>
<name>A0ABM6DGF5_9BORD</name>
<protein>
    <submittedName>
        <fullName evidence="1">Uncharacterized protein</fullName>
    </submittedName>
</protein>
<organism evidence="1 2">
    <name type="scientific">Bordetella pseudohinzii</name>
    <dbReference type="NCBI Taxonomy" id="1331258"/>
    <lineage>
        <taxon>Bacteria</taxon>
        <taxon>Pseudomonadati</taxon>
        <taxon>Pseudomonadota</taxon>
        <taxon>Betaproteobacteria</taxon>
        <taxon>Burkholderiales</taxon>
        <taxon>Alcaligenaceae</taxon>
        <taxon>Bordetella</taxon>
    </lineage>
</organism>
<evidence type="ECO:0000313" key="1">
    <source>
        <dbReference type="EMBL" id="ANY16550.1"/>
    </source>
</evidence>
<reference evidence="1 2" key="1">
    <citation type="submission" date="2016-07" db="EMBL/GenBank/DDBJ databases">
        <title>Complete genome sequences of Bordetella pseudohinzii.</title>
        <authorList>
            <person name="Spilker T."/>
            <person name="Darrah R."/>
            <person name="LiPuma J.J."/>
        </authorList>
    </citation>
    <scope>NUCLEOTIDE SEQUENCE [LARGE SCALE GENOMIC DNA]</scope>
    <source>
        <strain evidence="1 2">HI4681</strain>
    </source>
</reference>
<proteinExistence type="predicted"/>
<dbReference type="EMBL" id="CP016440">
    <property type="protein sequence ID" value="ANY16550.1"/>
    <property type="molecule type" value="Genomic_DNA"/>
</dbReference>
<evidence type="ECO:0000313" key="2">
    <source>
        <dbReference type="Proteomes" id="UP000092950"/>
    </source>
</evidence>
<gene>
    <name evidence="1" type="ORF">BBN53_11975</name>
</gene>
<accession>A0ABM6DGF5</accession>
<dbReference type="Proteomes" id="UP000092950">
    <property type="component" value="Chromosome"/>
</dbReference>